<dbReference type="InterPro" id="IPR050256">
    <property type="entry name" value="Glycosyltransferase_2"/>
</dbReference>
<dbReference type="PANTHER" id="PTHR48090:SF7">
    <property type="entry name" value="RFBJ PROTEIN"/>
    <property type="match status" value="1"/>
</dbReference>
<dbReference type="RefSeq" id="WP_372582644.1">
    <property type="nucleotide sequence ID" value="NZ_JBGORW010000004.1"/>
</dbReference>
<proteinExistence type="predicted"/>
<dbReference type="Gene3D" id="3.90.550.10">
    <property type="entry name" value="Spore Coat Polysaccharide Biosynthesis Protein SpsA, Chain A"/>
    <property type="match status" value="1"/>
</dbReference>
<evidence type="ECO:0000313" key="3">
    <source>
        <dbReference type="Proteomes" id="UP001571581"/>
    </source>
</evidence>
<keyword evidence="3" id="KW-1185">Reference proteome</keyword>
<dbReference type="InterPro" id="IPR001173">
    <property type="entry name" value="Glyco_trans_2-like"/>
</dbReference>
<accession>A0ABV4S8P0</accession>
<evidence type="ECO:0000313" key="2">
    <source>
        <dbReference type="EMBL" id="MFA3799338.1"/>
    </source>
</evidence>
<sequence length="234" mass="27269">MKFSIIVPCYNEEKNIPLILEKFNNVIKNEEIEVILVNNGSTDNSAKIFEDLLPKFSFARTVLVPVNQGYGYGILQGLKEAKGDFLGWTHADMQTDPKDVIKAYKILEKENWNKKVYVKGNRKGRPFFDQFFTFGMSVFETIFMGKVLYDVNAQPNIFSKEFFSKWENPPKDFSLDLYALYMAKKNKLKIIRFDVLFPERIHGQSTWNTGLASKWKFIKRTMAFSLELKKRGVK</sequence>
<dbReference type="SUPFAM" id="SSF53448">
    <property type="entry name" value="Nucleotide-diphospho-sugar transferases"/>
    <property type="match status" value="1"/>
</dbReference>
<dbReference type="EMBL" id="JBGORW010000004">
    <property type="protein sequence ID" value="MFA3799338.1"/>
    <property type="molecule type" value="Genomic_DNA"/>
</dbReference>
<name>A0ABV4S8P0_9FUSO</name>
<dbReference type="PANTHER" id="PTHR48090">
    <property type="entry name" value="UNDECAPRENYL-PHOSPHATE 4-DEOXY-4-FORMAMIDO-L-ARABINOSE TRANSFERASE-RELATED"/>
    <property type="match status" value="1"/>
</dbReference>
<comment type="caution">
    <text evidence="2">The sequence shown here is derived from an EMBL/GenBank/DDBJ whole genome shotgun (WGS) entry which is preliminary data.</text>
</comment>
<organism evidence="2 3">
    <name type="scientific">Leptotrichia hongkongensis</name>
    <dbReference type="NCBI Taxonomy" id="554406"/>
    <lineage>
        <taxon>Bacteria</taxon>
        <taxon>Fusobacteriati</taxon>
        <taxon>Fusobacteriota</taxon>
        <taxon>Fusobacteriia</taxon>
        <taxon>Fusobacteriales</taxon>
        <taxon>Leptotrichiaceae</taxon>
        <taxon>Leptotrichia</taxon>
    </lineage>
</organism>
<dbReference type="InterPro" id="IPR029044">
    <property type="entry name" value="Nucleotide-diphossugar_trans"/>
</dbReference>
<dbReference type="CDD" id="cd04179">
    <property type="entry name" value="DPM_DPG-synthase_like"/>
    <property type="match status" value="1"/>
</dbReference>
<gene>
    <name evidence="2" type="ORF">ACEG17_03965</name>
</gene>
<protein>
    <submittedName>
        <fullName evidence="2">Glycosyltransferase family 2 protein</fullName>
    </submittedName>
</protein>
<dbReference type="Proteomes" id="UP001571581">
    <property type="component" value="Unassembled WGS sequence"/>
</dbReference>
<reference evidence="2 3" key="1">
    <citation type="submission" date="2024-07" db="EMBL/GenBank/DDBJ databases">
        <authorList>
            <person name="Li X.-J."/>
            <person name="Wang X."/>
        </authorList>
    </citation>
    <scope>NUCLEOTIDE SEQUENCE [LARGE SCALE GENOMIC DNA]</scope>
    <source>
        <strain evidence="2 3">DSM 23441</strain>
    </source>
</reference>
<evidence type="ECO:0000259" key="1">
    <source>
        <dbReference type="Pfam" id="PF00535"/>
    </source>
</evidence>
<feature type="domain" description="Glycosyltransferase 2-like" evidence="1">
    <location>
        <begin position="4"/>
        <end position="110"/>
    </location>
</feature>
<dbReference type="Pfam" id="PF00535">
    <property type="entry name" value="Glycos_transf_2"/>
    <property type="match status" value="1"/>
</dbReference>